<accession>A0AAD4LQ86</accession>
<keyword evidence="2" id="KW-1185">Reference proteome</keyword>
<reference evidence="1" key="1">
    <citation type="submission" date="2022-01" db="EMBL/GenBank/DDBJ databases">
        <title>Comparative genomics reveals a dynamic genome evolution in the ectomycorrhizal milk-cap (Lactarius) mushrooms.</title>
        <authorList>
            <consortium name="DOE Joint Genome Institute"/>
            <person name="Lebreton A."/>
            <person name="Tang N."/>
            <person name="Kuo A."/>
            <person name="LaButti K."/>
            <person name="Drula E."/>
            <person name="Barry K."/>
            <person name="Clum A."/>
            <person name="Lipzen A."/>
            <person name="Mousain D."/>
            <person name="Ng V."/>
            <person name="Wang R."/>
            <person name="Wang X."/>
            <person name="Dai Y."/>
            <person name="Henrissat B."/>
            <person name="Grigoriev I.V."/>
            <person name="Guerin-Laguette A."/>
            <person name="Yu F."/>
            <person name="Martin F.M."/>
        </authorList>
    </citation>
    <scope>NUCLEOTIDE SEQUENCE</scope>
    <source>
        <strain evidence="1">QP</strain>
    </source>
</reference>
<dbReference type="AlphaFoldDB" id="A0AAD4LQ86"/>
<sequence>MAKSLLSQYYIVSGCFKGVLHLKLSPYVVMYAAMDLDVPLPDDFDKWFLWRHIEQLLQLRRTADLVGDADILPPVLSGSTIPPEYMADFTEDPDGVLQRLYCSHHHTRTFHSPSFSEPKRPLSELPSIQLTLATTDRGTAGEMCSWNGDVVSHHWFGLRRQPSDLAFVSSREAYALLDATCCWGLSWRGRTVRVNLSNQRLVWALNDFTDASAEFPVVEVLLTLAARCGFEFTAVYSYSPPHHASVDRHAQGQYNRFSDGSGLALPLMDVVLSDVPFAKGNLCDLEVVVLSTYRAILAGSGSHGYTGGLYNPGSLYSEMRSKQAFVVVEENTHTWYTSPKRSPLEDPVTHLSPPDWKRVLERRLGGETPDVLDGDCIPAPLLGTLVATRVRDPPSAPNFHVRCTPEAKIEAQKRRTRKIVQSRESAMRLRAVGDDAACAATDVPTFDRWSGSCSD</sequence>
<evidence type="ECO:0000313" key="1">
    <source>
        <dbReference type="EMBL" id="KAH8995013.1"/>
    </source>
</evidence>
<dbReference type="PROSITE" id="PS51257">
    <property type="entry name" value="PROKAR_LIPOPROTEIN"/>
    <property type="match status" value="1"/>
</dbReference>
<comment type="caution">
    <text evidence="1">The sequence shown here is derived from an EMBL/GenBank/DDBJ whole genome shotgun (WGS) entry which is preliminary data.</text>
</comment>
<proteinExistence type="predicted"/>
<name>A0AAD4LQ86_9AGAM</name>
<dbReference type="Proteomes" id="UP001201163">
    <property type="component" value="Unassembled WGS sequence"/>
</dbReference>
<dbReference type="EMBL" id="JAKELL010000013">
    <property type="protein sequence ID" value="KAH8995013.1"/>
    <property type="molecule type" value="Genomic_DNA"/>
</dbReference>
<evidence type="ECO:0000313" key="2">
    <source>
        <dbReference type="Proteomes" id="UP001201163"/>
    </source>
</evidence>
<gene>
    <name evidence="1" type="ORF">EDB92DRAFT_1943710</name>
</gene>
<protein>
    <submittedName>
        <fullName evidence="1">Uncharacterized protein</fullName>
    </submittedName>
</protein>
<organism evidence="1 2">
    <name type="scientific">Lactarius akahatsu</name>
    <dbReference type="NCBI Taxonomy" id="416441"/>
    <lineage>
        <taxon>Eukaryota</taxon>
        <taxon>Fungi</taxon>
        <taxon>Dikarya</taxon>
        <taxon>Basidiomycota</taxon>
        <taxon>Agaricomycotina</taxon>
        <taxon>Agaricomycetes</taxon>
        <taxon>Russulales</taxon>
        <taxon>Russulaceae</taxon>
        <taxon>Lactarius</taxon>
    </lineage>
</organism>